<protein>
    <submittedName>
        <fullName evidence="1">Protein SABRE</fullName>
    </submittedName>
</protein>
<dbReference type="EMBL" id="JALBCA010000025">
    <property type="protein sequence ID" value="KAI2389244.1"/>
    <property type="molecule type" value="Genomic_DNA"/>
</dbReference>
<organism evidence="1">
    <name type="scientific">Ophidiomyces ophidiicola</name>
    <dbReference type="NCBI Taxonomy" id="1387563"/>
    <lineage>
        <taxon>Eukaryota</taxon>
        <taxon>Fungi</taxon>
        <taxon>Dikarya</taxon>
        <taxon>Ascomycota</taxon>
        <taxon>Pezizomycotina</taxon>
        <taxon>Eurotiomycetes</taxon>
        <taxon>Eurotiomycetidae</taxon>
        <taxon>Onygenales</taxon>
        <taxon>Onygenaceae</taxon>
        <taxon>Ophidiomyces</taxon>
    </lineage>
</organism>
<sequence>MALSLGPTSVFVTILLIYISTFIFFAIVRIATGVSIQRIGYFSLRRIAYSPKEGVQIGIRGLGLSLHWPTFAQPTYVSLLINELSVTLDPKALHDKKVPEPVPGNEGSNFTSSDASPGANHASKLSHTGRPGATRTKTWKTLTRVKEAIKRLHRRIHLLSLVDVTTTDTILKVIKAGEVHIGGLTAAVDTRQNVMERGRLFRHKKDPSGDQRPAEWVFNIRNVLLALEGREPEEIVDNIGLNIHGLLHKDVEGLRDVSVSVKVGKLHVPYDDLLLFASRVSAPHASLSRPGSKSTNVGFSCPDIVEEVDETCTQEDGLLQTVAESREFLGSLLRGIQEIQVALSFFRFSRVVQGLPHVKGQQYLNIVTHEVGIDFHRMDPNEPAHRMYFRKDDIAHQALVAAISSSISLDDNTNDHDKIMYIPMATATIKTTLPSKTVSAPETHDAAERNTNVLFANFVVTSPSIDLEPGKLAQLICLFQRRNTAYKSRRSGKHVLISQLLPKASIKLSIHEPVLRFVLPLPLETEQQDYNLLVSSISSISLDIESSHSAEEGVQYSLASVYRVASHMLYYQTALGVKHHLLSTESLEVKAHLSATTEFCVVASGNLNTFSVHLVSGEVTHGVHQVVEQFNGHVQPTKLQTPMDRNRPRFLRRLPPWLLQFQFEILSLAIEIAGTDDTVQPATRGIVLQLGGCSANYEAHKAEPNKGITRRRTPSHSAISEDPTFRFTSSSPSRKSYIGPADGRRLAIHVRGLEGFVMESADYMETESFLSIPRFEVALSTTSDLQGPIFHINSIVHEIFLRHSLYRYYAIGVAFMVVQDAFFDKAAKKAPSEDSENDDLESHHILNQLKTELVTIDFKAPSIEVKLAMPMDPNMMIQIYGLAAGRHRWSPPFVRVHLLRLHAEAPKLKGVWARIVSIKNMRVGFRESRSKQSDSIIDAKGYDISTDSIRLGVPHHMVMHRVFDNFINTTKAIQQLNHRFKTRTNEYVLEKQPEGPRRIPKISLRSKVLLFELEDDAFEWKLSTIYRLGVLEQRQRLTRDEAYRMKTKKVQECQQRRAFSRLRAHSAYPSSQKSPALSRNSSETQRSKSADRRHRSRSISRGRRGTRKVRYDPQAIPSFTEACKVAPNDSWLRLQQHNAHCWRSRIDSSIRFQNTAINEIRSLFAGADELPEGLQDDESILAIPNRPGLLAVTISDVHLVLDKPSFPINSYAEYINRIGKGMPMDMKYSLLIPMSIQLDMGEARANLRDYPLDLLHIPALRPGQPTRIPCWSIRGDFVIAEEFRNKESSRQVMVKIVPPTVTPDGASHPGFSIDVRRTVSPVKTYSDPKIEINTSLPTSISWGMSYQPVIQDMMKIIEGFSKPEIDLSDRVGFWDKIRLSFHSRINVMWKGDGDVHLRLKGSRDPYVVTGFGAGFVMCWRKDVQWEIHTTDDPKEFMSVTSGEYVLAIPDYSHQARHSHASLTSDKEASSSKSSLRYEPLFKKVIMKLSGNVRWLAGLVFERAVHGTHDRSFDFRPHYEVVLRNPKYLDSETRKDYDAYRGFRSHHIHLSVAVVAPVSRVWSVTNREPSASYNTVHLTPRFFTHFFNWWSLFSGVMSLPVRQGPLWPGLTKTSKKFSRHLGTVKYNLFLSPLFVSHIYKHKDAEDYNEDTVFATGIKSRLDSFMLDLHQRREQVKTQVTGRLKQTKASMMRINRAQFDFISADFRAVSASIDGTKAEDIEQTDDDIISTAQQPVAPADISRFNIPDHDLNWVDMDDFVELDWVLPAESNPKTQILPLAYSPRFSYFRQTDHEEVGPDETGYSRFGDEPTHYCVMPENDDPRTVQLDLIQERLRTLDAQIRSNTRLVGEHELQMVREGTVDDSSQNQYELLVKQGESLQTRRTFLQKGLRSLEKQLSSTNNSTGDSSSDRSATTSTKDTDDITAQMLYASPDGKASDSEFNNRFIIHNIQLKWNNSLRNIVLRYIHQNSQRRGFVYYMSRRAVKFILDIVEEQGKSKFRPMDSRRPSSARAFDPDKDDELTVEARIEQLLSDAKRFVNAEEPTAPQVQPVQPEKQDSISPEFTAQNSYYVRLIAPQIQLQSEKNKKSVALVTAKGMQLKIVSIRDKTRESDDVSGLVQRRFTLDMDSAQFFVATQKTFSNHAHIYCGNRYGNSPGAAWPPWVSLESMFDFDRDPLGLSRIIQKTSASLRYDKYNALRLKYNEKVASGEDERLCDTIANENRIDQISVDFPQIRAICDSSQYYSMYVIVLDLLLYSEPLEQVRSERLEKIMLASDFSDLRGAPEMVSKLQQRIKHLEDIKNVFQIQSRYLDTQGWKDRMAVEKDLAICEDELFFIMKAITTSQRKKEELVKHHSSGLLRWTLSASEIVWHLMREHGEPLVEFQLRNAAYERTDNVDGSNHNAIEINRIYGLNLLSSAIYPQMIVPYLDEQRQNPQTEEDMMLRVNWYMLGEIGGIPVLDDFQVSLFPLKVQLERELGQKLFEYIFPGVGSNAFENGSFSPFMIKTIDTPEDGEDGDETGDALMPDASPGSTSVDDLQTAYSEAIEMRLTPTLTLQDNHRSKSPALKSKILFAHIQKDLTKDKPGTPAESTRSPALGPPSSRLPVKKSSVDSLRLLGRSQADKLTTQQTAIENSDKHKKFALAKAKTKAAGKGEALTDDISQMMSRASNYMILSHVKINDVVLCLSYKGKDERNIEDVHDFVFRLPVLDYSNKTWSNLDLALRLKKDAIKALISHAPAILGNKFSQNRPNKQQQKRLRELASSKQVFASDSISNISPSDGSNSIISRSSTEISDSPRRSFQSNASPFSGAMSIVSGLHSNASSATRPHDTHSVSTFNIEHGESHHSLGSELTRHRTGDEHHVEDASKKQPKPRPRRTSFGHLRRRFLG</sequence>
<evidence type="ECO:0000313" key="1">
    <source>
        <dbReference type="EMBL" id="KAI2389244.1"/>
    </source>
</evidence>
<gene>
    <name evidence="1" type="primary">FMP27</name>
    <name evidence="1" type="ORF">LOY88_002210</name>
</gene>
<name>A0ACB8V007_9EURO</name>
<comment type="caution">
    <text evidence="1">The sequence shown here is derived from an EMBL/GenBank/DDBJ whole genome shotgun (WGS) entry which is preliminary data.</text>
</comment>
<proteinExistence type="predicted"/>
<reference evidence="1" key="1">
    <citation type="journal article" date="2022" name="bioRxiv">
        <title>Population genetic analysis of Ophidiomyces ophidiicola, the causative agent of snake fungal disease, indicates recent introductions to the USA.</title>
        <authorList>
            <person name="Ladner J.T."/>
            <person name="Palmer J.M."/>
            <person name="Ettinger C.L."/>
            <person name="Stajich J.E."/>
            <person name="Farrell T.M."/>
            <person name="Glorioso B.M."/>
            <person name="Lawson B."/>
            <person name="Price S.J."/>
            <person name="Stengle A.G."/>
            <person name="Grear D.A."/>
            <person name="Lorch J.M."/>
        </authorList>
    </citation>
    <scope>NUCLEOTIDE SEQUENCE</scope>
    <source>
        <strain evidence="1">NWHC 24266-5</strain>
    </source>
</reference>
<accession>A0ACB8V007</accession>